<sequence>MKKNEDNSSKEFFVLLKEKLSEIKVINHHFEKIYDLYNTCCSYNSKADTYLCYQEKIENLLNNKKGKKDFKNLLMEVLGPHFFDYSKEDEKNLQKQNIATSLMLPKIFEGAIGFKYKNIEIPKNYDEFVEQIENIIEILNNDSISDDEKRKYANPLVVVENIIASRYKEFLDSYNNQKFVIKKLDEVFNLYNKKKQIKINDDINLLISILDKNIEYTVTHNGDAITNKELGFGEVLKYFILEHNDLLLKKEKEKQLNKRINSYYKDLTKTPIDVMKKEQFPSYIDADALELYEGLVKKVGDAYEKNNNLADLFGITQSMYIGYLVNRYYKDSDENTKTK</sequence>
<name>A0A9D1IP57_9FIRM</name>
<gene>
    <name evidence="1" type="ORF">IAB68_05380</name>
</gene>
<dbReference type="EMBL" id="DVMT01000053">
    <property type="protein sequence ID" value="HIU40713.1"/>
    <property type="molecule type" value="Genomic_DNA"/>
</dbReference>
<protein>
    <submittedName>
        <fullName evidence="1">Uncharacterized protein</fullName>
    </submittedName>
</protein>
<comment type="caution">
    <text evidence="1">The sequence shown here is derived from an EMBL/GenBank/DDBJ whole genome shotgun (WGS) entry which is preliminary data.</text>
</comment>
<reference evidence="1" key="2">
    <citation type="journal article" date="2021" name="PeerJ">
        <title>Extensive microbial diversity within the chicken gut microbiome revealed by metagenomics and culture.</title>
        <authorList>
            <person name="Gilroy R."/>
            <person name="Ravi A."/>
            <person name="Getino M."/>
            <person name="Pursley I."/>
            <person name="Horton D.L."/>
            <person name="Alikhan N.F."/>
            <person name="Baker D."/>
            <person name="Gharbi K."/>
            <person name="Hall N."/>
            <person name="Watson M."/>
            <person name="Adriaenssens E.M."/>
            <person name="Foster-Nyarko E."/>
            <person name="Jarju S."/>
            <person name="Secka A."/>
            <person name="Antonio M."/>
            <person name="Oren A."/>
            <person name="Chaudhuri R.R."/>
            <person name="La Ragione R."/>
            <person name="Hildebrand F."/>
            <person name="Pallen M.J."/>
        </authorList>
    </citation>
    <scope>NUCLEOTIDE SEQUENCE</scope>
    <source>
        <strain evidence="1">CHK193-30670</strain>
    </source>
</reference>
<evidence type="ECO:0000313" key="1">
    <source>
        <dbReference type="EMBL" id="HIU40713.1"/>
    </source>
</evidence>
<organism evidence="1 2">
    <name type="scientific">Candidatus Aphodocola excrementigallinarum</name>
    <dbReference type="NCBI Taxonomy" id="2840670"/>
    <lineage>
        <taxon>Bacteria</taxon>
        <taxon>Bacillati</taxon>
        <taxon>Bacillota</taxon>
        <taxon>Bacilli</taxon>
        <taxon>Candidatus Aphodocola</taxon>
    </lineage>
</organism>
<proteinExistence type="predicted"/>
<evidence type="ECO:0000313" key="2">
    <source>
        <dbReference type="Proteomes" id="UP000824074"/>
    </source>
</evidence>
<accession>A0A9D1IP57</accession>
<reference evidence="1" key="1">
    <citation type="submission" date="2020-10" db="EMBL/GenBank/DDBJ databases">
        <authorList>
            <person name="Gilroy R."/>
        </authorList>
    </citation>
    <scope>NUCLEOTIDE SEQUENCE</scope>
    <source>
        <strain evidence="1">CHK193-30670</strain>
    </source>
</reference>
<dbReference type="Proteomes" id="UP000824074">
    <property type="component" value="Unassembled WGS sequence"/>
</dbReference>
<dbReference type="AlphaFoldDB" id="A0A9D1IP57"/>